<organism evidence="1 2">
    <name type="scientific">Schaedlerella arabinosiphila</name>
    <dbReference type="NCBI Taxonomy" id="2044587"/>
    <lineage>
        <taxon>Bacteria</taxon>
        <taxon>Bacillati</taxon>
        <taxon>Bacillota</taxon>
        <taxon>Clostridia</taxon>
        <taxon>Lachnospirales</taxon>
        <taxon>Lachnospiraceae</taxon>
        <taxon>Schaedlerella</taxon>
    </lineage>
</organism>
<dbReference type="Proteomes" id="UP000274920">
    <property type="component" value="Unassembled WGS sequence"/>
</dbReference>
<gene>
    <name evidence="1" type="ORF">EBB54_10220</name>
</gene>
<name>A0A3R8JME3_9FIRM</name>
<evidence type="ECO:0000313" key="1">
    <source>
        <dbReference type="EMBL" id="RRK31699.1"/>
    </source>
</evidence>
<dbReference type="AlphaFoldDB" id="A0A3R8JME3"/>
<protein>
    <submittedName>
        <fullName evidence="1">Conjugal transfer protein</fullName>
    </submittedName>
</protein>
<dbReference type="RefSeq" id="WP_125127329.1">
    <property type="nucleotide sequence ID" value="NZ_RHJS01000002.1"/>
</dbReference>
<reference evidence="1" key="1">
    <citation type="submission" date="2018-10" db="EMBL/GenBank/DDBJ databases">
        <title>Schaedlerella arabinophila gen. nov. sp. nov., isolated from the mouse intestinal tract and comparative analysis with the genome of the closely related altered Schaedler flora strain ASF502.</title>
        <authorList>
            <person name="Miyake S."/>
            <person name="Soh M."/>
            <person name="Seedorf H."/>
        </authorList>
    </citation>
    <scope>NUCLEOTIDE SEQUENCE [LARGE SCALE GENOMIC DNA]</scope>
    <source>
        <strain evidence="1">DSM 106076</strain>
    </source>
</reference>
<sequence length="62" mass="7288">MYESDWIYCPLCGYKTRDKIRADTTMKNFPVFCPKCKQEILIDVEQFQITVIQEPAAKPQSQ</sequence>
<dbReference type="Pfam" id="PF14205">
    <property type="entry name" value="Cys_rich_KTR"/>
    <property type="match status" value="1"/>
</dbReference>
<evidence type="ECO:0000313" key="2">
    <source>
        <dbReference type="Proteomes" id="UP000274920"/>
    </source>
</evidence>
<dbReference type="InterPro" id="IPR025957">
    <property type="entry name" value="Cys_rich_KTR"/>
</dbReference>
<dbReference type="EMBL" id="RHJS01000002">
    <property type="protein sequence ID" value="RRK31699.1"/>
    <property type="molecule type" value="Genomic_DNA"/>
</dbReference>
<accession>A0A3R8JME3</accession>
<comment type="caution">
    <text evidence="1">The sequence shown here is derived from an EMBL/GenBank/DDBJ whole genome shotgun (WGS) entry which is preliminary data.</text>
</comment>
<proteinExistence type="predicted"/>
<keyword evidence="2" id="KW-1185">Reference proteome</keyword>